<feature type="compositionally biased region" description="Low complexity" evidence="3">
    <location>
        <begin position="644"/>
        <end position="674"/>
    </location>
</feature>
<evidence type="ECO:0000256" key="2">
    <source>
        <dbReference type="ARBA" id="ARBA00022737"/>
    </source>
</evidence>
<keyword evidence="4" id="KW-0472">Membrane</keyword>
<feature type="transmembrane region" description="Helical" evidence="4">
    <location>
        <begin position="505"/>
        <end position="530"/>
    </location>
</feature>
<keyword evidence="2" id="KW-0677">Repeat</keyword>
<evidence type="ECO:0000313" key="6">
    <source>
        <dbReference type="EMBL" id="OQE25246.1"/>
    </source>
</evidence>
<evidence type="ECO:0000256" key="4">
    <source>
        <dbReference type="SAM" id="Phobius"/>
    </source>
</evidence>
<evidence type="ECO:0000256" key="1">
    <source>
        <dbReference type="ARBA" id="ARBA00022441"/>
    </source>
</evidence>
<feature type="compositionally biased region" description="Polar residues" evidence="3">
    <location>
        <begin position="576"/>
        <end position="603"/>
    </location>
</feature>
<dbReference type="AlphaFoldDB" id="A0A1V6TGD7"/>
<feature type="compositionally biased region" description="Basic and acidic residues" evidence="3">
    <location>
        <begin position="684"/>
        <end position="697"/>
    </location>
</feature>
<sequence>MKFRFATVWTLVAVVSSVVGQQTCSSSMRQVNNTICNWQGLRANIIRDMIYMDGGQIWLQQMFDDGCKNYTDATADKRYYTLNLSTSFTTRSDFMTILQNTSVVGGSSSGFARNYWDGAMLANDDEFFLYGGATENNDDSDSLDDKTILKYEANQYGAYRSTWSANWGPYNLKDNLTSYITKGAGASARSEDMAFYFSGMHAPDWGSFTWDGQEAREIADKLITVDMSSFRDETWSNATLPDYIPGRANAELVWVPVSKSGILVAVGGVINPAELWQPSKLNDSQIAESKRISPTFMETVSVYDVDGQKWYLQNTTGDIPGQLSQFCSVLASAPDNSSHNIYIYGGTDGIDYAQTPSDDVYILSLPSFRWIKAYNGTSTHGRSSHKCFKPYPNQMLAIGGGVKGSSTDCVEGGIVVNFDLNNLTFKNGYDPSQWSEYKVPDLVTAQIGGTSSGGATKTAPSSWTNNSLSDIFGQKYTKSMTTYYPYASNSTEDGGDTSGGGLPHWASAVIGVLVGLFGVALILAGAWFYLRRRRQRQAREAEAESAAKTQRDADNPQSPQFMYGSGPTAPVPGPMSRSTAEATTETDPSTVPDSLSTSVSPRTVESGGGEVYEMHDSSPAELPTAYNWTNTPDTSPELNASRNPFPVSPQSPSSSTPGHHRSPSTVSTVPSISIDNVVSGRQSHFRESFSSDAGDNKRARHGSGFSDVSAISDDRERFGGGEKIHEEE</sequence>
<keyword evidence="5" id="KW-0732">Signal</keyword>
<dbReference type="PANTHER" id="PTHR46228">
    <property type="entry name" value="KELCH DOMAIN-CONTAINING PROTEIN"/>
    <property type="match status" value="1"/>
</dbReference>
<gene>
    <name evidence="6" type="ORF">PENSTE_c006G00549</name>
</gene>
<protein>
    <recommendedName>
        <fullName evidence="8">Kelch repeat protein</fullName>
    </recommendedName>
</protein>
<feature type="chain" id="PRO_5013388617" description="Kelch repeat protein" evidence="5">
    <location>
        <begin position="21"/>
        <end position="728"/>
    </location>
</feature>
<keyword evidence="4" id="KW-0812">Transmembrane</keyword>
<evidence type="ECO:0008006" key="8">
    <source>
        <dbReference type="Google" id="ProtNLM"/>
    </source>
</evidence>
<comment type="caution">
    <text evidence="6">The sequence shown here is derived from an EMBL/GenBank/DDBJ whole genome shotgun (WGS) entry which is preliminary data.</text>
</comment>
<evidence type="ECO:0000313" key="7">
    <source>
        <dbReference type="Proteomes" id="UP000191285"/>
    </source>
</evidence>
<feature type="compositionally biased region" description="Basic and acidic residues" evidence="3">
    <location>
        <begin position="712"/>
        <end position="728"/>
    </location>
</feature>
<feature type="signal peptide" evidence="5">
    <location>
        <begin position="1"/>
        <end position="20"/>
    </location>
</feature>
<proteinExistence type="predicted"/>
<keyword evidence="4" id="KW-1133">Transmembrane helix</keyword>
<dbReference type="Proteomes" id="UP000191285">
    <property type="component" value="Unassembled WGS sequence"/>
</dbReference>
<keyword evidence="7" id="KW-1185">Reference proteome</keyword>
<organism evidence="6 7">
    <name type="scientific">Penicillium steckii</name>
    <dbReference type="NCBI Taxonomy" id="303698"/>
    <lineage>
        <taxon>Eukaryota</taxon>
        <taxon>Fungi</taxon>
        <taxon>Dikarya</taxon>
        <taxon>Ascomycota</taxon>
        <taxon>Pezizomycotina</taxon>
        <taxon>Eurotiomycetes</taxon>
        <taxon>Eurotiomycetidae</taxon>
        <taxon>Eurotiales</taxon>
        <taxon>Aspergillaceae</taxon>
        <taxon>Penicillium</taxon>
    </lineage>
</organism>
<reference evidence="7" key="1">
    <citation type="journal article" date="2017" name="Nat. Microbiol.">
        <title>Global analysis of biosynthetic gene clusters reveals vast potential of secondary metabolite production in Penicillium species.</title>
        <authorList>
            <person name="Nielsen J.C."/>
            <person name="Grijseels S."/>
            <person name="Prigent S."/>
            <person name="Ji B."/>
            <person name="Dainat J."/>
            <person name="Nielsen K.F."/>
            <person name="Frisvad J.C."/>
            <person name="Workman M."/>
            <person name="Nielsen J."/>
        </authorList>
    </citation>
    <scope>NUCLEOTIDE SEQUENCE [LARGE SCALE GENOMIC DNA]</scope>
    <source>
        <strain evidence="7">IBT 24891</strain>
    </source>
</reference>
<dbReference type="SUPFAM" id="SSF50965">
    <property type="entry name" value="Galactose oxidase, central domain"/>
    <property type="match status" value="1"/>
</dbReference>
<evidence type="ECO:0000256" key="5">
    <source>
        <dbReference type="SAM" id="SignalP"/>
    </source>
</evidence>
<dbReference type="EMBL" id="MLKD01000006">
    <property type="protein sequence ID" value="OQE25246.1"/>
    <property type="molecule type" value="Genomic_DNA"/>
</dbReference>
<dbReference type="STRING" id="303698.A0A1V6TGD7"/>
<keyword evidence="1" id="KW-0880">Kelch repeat</keyword>
<feature type="compositionally biased region" description="Polar residues" evidence="3">
    <location>
        <begin position="626"/>
        <end position="642"/>
    </location>
</feature>
<feature type="region of interest" description="Disordered" evidence="3">
    <location>
        <begin position="541"/>
        <end position="728"/>
    </location>
</feature>
<name>A0A1V6TGD7_9EURO</name>
<evidence type="ECO:0000256" key="3">
    <source>
        <dbReference type="SAM" id="MobiDB-lite"/>
    </source>
</evidence>
<dbReference type="OrthoDB" id="540004at2759"/>
<dbReference type="InterPro" id="IPR011043">
    <property type="entry name" value="Gal_Oxase/kelch_b-propeller"/>
</dbReference>
<accession>A0A1V6TGD7</accession>
<dbReference type="PANTHER" id="PTHR46228:SF2">
    <property type="entry name" value="KELCH REPEAT PROTEIN (AFU_ORTHOLOGUE AFUA_4G14350)"/>
    <property type="match status" value="1"/>
</dbReference>